<keyword evidence="1" id="KW-0812">Transmembrane</keyword>
<evidence type="ECO:0000313" key="3">
    <source>
        <dbReference type="Proteomes" id="UP001146793"/>
    </source>
</evidence>
<dbReference type="Proteomes" id="UP001146793">
    <property type="component" value="Unassembled WGS sequence"/>
</dbReference>
<keyword evidence="1" id="KW-0472">Membrane</keyword>
<comment type="caution">
    <text evidence="2">The sequence shown here is derived from an EMBL/GenBank/DDBJ whole genome shotgun (WGS) entry which is preliminary data.</text>
</comment>
<reference evidence="2" key="1">
    <citation type="submission" date="2022-08" db="EMBL/GenBank/DDBJ databases">
        <title>Novel sulphate-reducing endosymbionts in the free-living metamonad Anaeramoeba.</title>
        <authorList>
            <person name="Jerlstrom-Hultqvist J."/>
            <person name="Cepicka I."/>
            <person name="Gallot-Lavallee L."/>
            <person name="Salas-Leiva D."/>
            <person name="Curtis B.A."/>
            <person name="Zahonova K."/>
            <person name="Pipaliya S."/>
            <person name="Dacks J."/>
            <person name="Roger A.J."/>
        </authorList>
    </citation>
    <scope>NUCLEOTIDE SEQUENCE</scope>
    <source>
        <strain evidence="2">Busselton2</strain>
    </source>
</reference>
<feature type="transmembrane region" description="Helical" evidence="1">
    <location>
        <begin position="57"/>
        <end position="75"/>
    </location>
</feature>
<name>A0AAV8A6B5_9EUKA</name>
<keyword evidence="1" id="KW-1133">Transmembrane helix</keyword>
<dbReference type="AlphaFoldDB" id="A0AAV8A6B5"/>
<evidence type="ECO:0000256" key="1">
    <source>
        <dbReference type="SAM" id="Phobius"/>
    </source>
</evidence>
<evidence type="ECO:0000313" key="2">
    <source>
        <dbReference type="EMBL" id="KAJ3449150.1"/>
    </source>
</evidence>
<dbReference type="EMBL" id="JANTQA010000012">
    <property type="protein sequence ID" value="KAJ3449150.1"/>
    <property type="molecule type" value="Genomic_DNA"/>
</dbReference>
<gene>
    <name evidence="2" type="ORF">M0812_05294</name>
</gene>
<organism evidence="2 3">
    <name type="scientific">Anaeramoeba flamelloides</name>
    <dbReference type="NCBI Taxonomy" id="1746091"/>
    <lineage>
        <taxon>Eukaryota</taxon>
        <taxon>Metamonada</taxon>
        <taxon>Anaeramoebidae</taxon>
        <taxon>Anaeramoeba</taxon>
    </lineage>
</organism>
<accession>A0AAV8A6B5</accession>
<protein>
    <submittedName>
        <fullName evidence="2">Dsc e3 ubiquitin ligase complex subunit</fullName>
    </submittedName>
</protein>
<sequence length="154" mass="17716">MLSERKKNKYIAQLLSNFLKIQYVFEYTLDSSNLILICRALQSLYINAIHSGVQQTTTILILIILSVPSVILHILKGTQSSAFSVANSQQSSISGIFIDFLNVTPKHINWGYFLLVDLFIFLFQLVLLKIKFKQPERRVTDPQQQVNELINWLT</sequence>
<proteinExistence type="predicted"/>
<feature type="transmembrane region" description="Helical" evidence="1">
    <location>
        <begin position="110"/>
        <end position="128"/>
    </location>
</feature>